<protein>
    <submittedName>
        <fullName evidence="3">Oxidoreductase domain protein</fullName>
    </submittedName>
</protein>
<feature type="domain" description="Gfo/Idh/MocA-like oxidoreductase N-terminal" evidence="1">
    <location>
        <begin position="4"/>
        <end position="124"/>
    </location>
</feature>
<dbReference type="InterPro" id="IPR036291">
    <property type="entry name" value="NAD(P)-bd_dom_sf"/>
</dbReference>
<dbReference type="GO" id="GO:0000166">
    <property type="term" value="F:nucleotide binding"/>
    <property type="evidence" value="ECO:0007669"/>
    <property type="project" value="InterPro"/>
</dbReference>
<dbReference type="Gene3D" id="3.30.360.10">
    <property type="entry name" value="Dihydrodipicolinate Reductase, domain 2"/>
    <property type="match status" value="1"/>
</dbReference>
<feature type="domain" description="GFO/IDH/MocA-like oxidoreductase" evidence="2">
    <location>
        <begin position="158"/>
        <end position="250"/>
    </location>
</feature>
<dbReference type="InterPro" id="IPR055170">
    <property type="entry name" value="GFO_IDH_MocA-like_dom"/>
</dbReference>
<reference evidence="3 4" key="2">
    <citation type="journal article" date="2011" name="Stand. Genomic Sci.">
        <title>Complete genome sequence of Mahella australiensis type strain (50-1 BON).</title>
        <authorList>
            <person name="Sikorski J."/>
            <person name="Teshima H."/>
            <person name="Nolan M."/>
            <person name="Lucas S."/>
            <person name="Hammon N."/>
            <person name="Deshpande S."/>
            <person name="Cheng J.F."/>
            <person name="Pitluck S."/>
            <person name="Liolios K."/>
            <person name="Pagani I."/>
            <person name="Ivanova N."/>
            <person name="Huntemann M."/>
            <person name="Mavromatis K."/>
            <person name="Ovchinikova G."/>
            <person name="Pati A."/>
            <person name="Tapia R."/>
            <person name="Han C."/>
            <person name="Goodwin L."/>
            <person name="Chen A."/>
            <person name="Palaniappan K."/>
            <person name="Land M."/>
            <person name="Hauser L."/>
            <person name="Ngatchou-Djao O.D."/>
            <person name="Rohde M."/>
            <person name="Pukall R."/>
            <person name="Spring S."/>
            <person name="Abt B."/>
            <person name="Goker M."/>
            <person name="Detter J.C."/>
            <person name="Woyke T."/>
            <person name="Bristow J."/>
            <person name="Markowitz V."/>
            <person name="Hugenholtz P."/>
            <person name="Eisen J.A."/>
            <person name="Kyrpides N.C."/>
            <person name="Klenk H.P."/>
            <person name="Lapidus A."/>
        </authorList>
    </citation>
    <scope>NUCLEOTIDE SEQUENCE [LARGE SCALE GENOMIC DNA]</scope>
    <source>
        <strain evidence="4">DSM 15567 / CIP 107919 / 50-1 BON</strain>
    </source>
</reference>
<dbReference type="Pfam" id="PF22725">
    <property type="entry name" value="GFO_IDH_MocA_C3"/>
    <property type="match status" value="1"/>
</dbReference>
<dbReference type="Pfam" id="PF01408">
    <property type="entry name" value="GFO_IDH_MocA"/>
    <property type="match status" value="1"/>
</dbReference>
<dbReference type="AlphaFoldDB" id="F3ZWP5"/>
<accession>F3ZWP5</accession>
<dbReference type="eggNOG" id="COG0673">
    <property type="taxonomic scope" value="Bacteria"/>
</dbReference>
<reference evidence="4" key="1">
    <citation type="submission" date="2010-11" db="EMBL/GenBank/DDBJ databases">
        <title>The complete genome of Mahella australiensis DSM 15567.</title>
        <authorList>
            <consortium name="US DOE Joint Genome Institute (JGI-PGF)"/>
            <person name="Lucas S."/>
            <person name="Copeland A."/>
            <person name="Lapidus A."/>
            <person name="Bruce D."/>
            <person name="Goodwin L."/>
            <person name="Pitluck S."/>
            <person name="Kyrpides N."/>
            <person name="Mavromatis K."/>
            <person name="Pagani I."/>
            <person name="Ivanova N."/>
            <person name="Teshima H."/>
            <person name="Brettin T."/>
            <person name="Detter J.C."/>
            <person name="Han C."/>
            <person name="Tapia R."/>
            <person name="Land M."/>
            <person name="Hauser L."/>
            <person name="Markowitz V."/>
            <person name="Cheng J.-F."/>
            <person name="Hugenholtz P."/>
            <person name="Woyke T."/>
            <person name="Wu D."/>
            <person name="Spring S."/>
            <person name="Pukall R."/>
            <person name="Steenblock K."/>
            <person name="Schneider S."/>
            <person name="Klenk H.-P."/>
            <person name="Eisen J.A."/>
        </authorList>
    </citation>
    <scope>NUCLEOTIDE SEQUENCE [LARGE SCALE GENOMIC DNA]</scope>
    <source>
        <strain evidence="4">DSM 15567 / CIP 107919 / 50-1 BON</strain>
    </source>
</reference>
<evidence type="ECO:0000259" key="1">
    <source>
        <dbReference type="Pfam" id="PF01408"/>
    </source>
</evidence>
<dbReference type="Gene3D" id="3.40.50.720">
    <property type="entry name" value="NAD(P)-binding Rossmann-like Domain"/>
    <property type="match status" value="1"/>
</dbReference>
<keyword evidence="4" id="KW-1185">Reference proteome</keyword>
<evidence type="ECO:0000313" key="3">
    <source>
        <dbReference type="EMBL" id="AEE96488.1"/>
    </source>
</evidence>
<sequence length="327" mass="36448">MDKVKIGLIGCGGIANYHVNHLLEMDDVDIVAVADPIEERRVAMSQKVGGARIYPTHKELYDVEDALDAVYVCIPPDQHTDTETRAIEKGFNIFVEKPMALSMEKANEVKDAIDKAGIVSAVGFQDRYLDIIEKAKTYLEGRSVGIVYGSWIGGIPGVPWWKDKKQSGGQIVEQNIHLFDMLRYLFGEADMVYSCAGRGIVKDIPGYNVEDYSSTTMMLKNGVIATLFTGCYLDDDAPGKGNGLRIMCSDSRVEYDLRHAVRFIKRYHMEEYITAQDQGMREDRIFIDAVRAKDPNMVRSSYADAVKSLQLTLAANQSIDSGLPVKL</sequence>
<evidence type="ECO:0000313" key="4">
    <source>
        <dbReference type="Proteomes" id="UP000008457"/>
    </source>
</evidence>
<dbReference type="RefSeq" id="WP_013780918.1">
    <property type="nucleotide sequence ID" value="NC_015520.1"/>
</dbReference>
<evidence type="ECO:0000259" key="2">
    <source>
        <dbReference type="Pfam" id="PF22725"/>
    </source>
</evidence>
<dbReference type="InterPro" id="IPR052515">
    <property type="entry name" value="Gfo/Idh/MocA_Oxidoreductase"/>
</dbReference>
<name>F3ZWP5_MAHA5</name>
<dbReference type="EMBL" id="CP002360">
    <property type="protein sequence ID" value="AEE96488.1"/>
    <property type="molecule type" value="Genomic_DNA"/>
</dbReference>
<dbReference type="OrthoDB" id="240873at2"/>
<dbReference type="PANTHER" id="PTHR43249:SF1">
    <property type="entry name" value="D-GLUCOSIDE 3-DEHYDROGENASE"/>
    <property type="match status" value="1"/>
</dbReference>
<dbReference type="STRING" id="697281.Mahau_1294"/>
<dbReference type="SUPFAM" id="SSF55347">
    <property type="entry name" value="Glyceraldehyde-3-phosphate dehydrogenase-like, C-terminal domain"/>
    <property type="match status" value="1"/>
</dbReference>
<gene>
    <name evidence="3" type="ordered locus">Mahau_1294</name>
</gene>
<dbReference type="KEGG" id="mas:Mahau_1294"/>
<dbReference type="HOGENOM" id="CLU_023194_1_2_9"/>
<dbReference type="PANTHER" id="PTHR43249">
    <property type="entry name" value="UDP-N-ACETYL-2-AMINO-2-DEOXY-D-GLUCURONATE OXIDASE"/>
    <property type="match status" value="1"/>
</dbReference>
<dbReference type="SUPFAM" id="SSF51735">
    <property type="entry name" value="NAD(P)-binding Rossmann-fold domains"/>
    <property type="match status" value="1"/>
</dbReference>
<dbReference type="InterPro" id="IPR000683">
    <property type="entry name" value="Gfo/Idh/MocA-like_OxRdtase_N"/>
</dbReference>
<dbReference type="Proteomes" id="UP000008457">
    <property type="component" value="Chromosome"/>
</dbReference>
<proteinExistence type="predicted"/>
<organism evidence="3 4">
    <name type="scientific">Mahella australiensis (strain DSM 15567 / CIP 107919 / 50-1 BON)</name>
    <dbReference type="NCBI Taxonomy" id="697281"/>
    <lineage>
        <taxon>Bacteria</taxon>
        <taxon>Bacillati</taxon>
        <taxon>Bacillota</taxon>
        <taxon>Clostridia</taxon>
        <taxon>Thermoanaerobacterales</taxon>
        <taxon>Thermoanaerobacterales Family IV. Incertae Sedis</taxon>
        <taxon>Mahella</taxon>
    </lineage>
</organism>